<evidence type="ECO:0000313" key="5">
    <source>
        <dbReference type="Proteomes" id="UP000584325"/>
    </source>
</evidence>
<dbReference type="RefSeq" id="WP_137313202.1">
    <property type="nucleotide sequence ID" value="NZ_CP040017.1"/>
</dbReference>
<reference evidence="2 5" key="2">
    <citation type="submission" date="2020-08" db="EMBL/GenBank/DDBJ databases">
        <title>Genomic Encyclopedia of Type Strains, Phase III (KMG-III): the genomes of soil and plant-associated and newly described type strains.</title>
        <authorList>
            <person name="Whitman W."/>
        </authorList>
    </citation>
    <scope>NUCLEOTIDE SEQUENCE [LARGE SCALE GENOMIC DNA]</scope>
    <source>
        <strain evidence="2 5">CECT 7753</strain>
    </source>
</reference>
<feature type="compositionally biased region" description="Basic and acidic residues" evidence="1">
    <location>
        <begin position="138"/>
        <end position="148"/>
    </location>
</feature>
<evidence type="ECO:0000256" key="1">
    <source>
        <dbReference type="SAM" id="MobiDB-lite"/>
    </source>
</evidence>
<sequence>MPRSARLANIANGLCGSFISRNNDVDGYWAIGKLRLLAGQHEQSAVSLDVLASAMQPLLPGFEPGLAHYRGLLAKLAGCSGIPPEEITAARIEVDFAPPPWPRIPYYEPQCGEQYVLTVTVSAEGRADGIVRHAGYCRPHDPTSERRSTRPSGPWPPVELAASPGTGARA</sequence>
<accession>A0A4P8HPB8</accession>
<evidence type="ECO:0000313" key="2">
    <source>
        <dbReference type="EMBL" id="MBB3221125.1"/>
    </source>
</evidence>
<dbReference type="EMBL" id="JACHXS010000003">
    <property type="protein sequence ID" value="MBB3221125.1"/>
    <property type="molecule type" value="Genomic_DNA"/>
</dbReference>
<dbReference type="EMBL" id="CP040017">
    <property type="protein sequence ID" value="QCP10318.1"/>
    <property type="molecule type" value="Genomic_DNA"/>
</dbReference>
<gene>
    <name evidence="3" type="ORF">FCL38_07670</name>
    <name evidence="2" type="ORF">FHS02_001932</name>
</gene>
<dbReference type="Proteomes" id="UP000584325">
    <property type="component" value="Unassembled WGS sequence"/>
</dbReference>
<protein>
    <submittedName>
        <fullName evidence="2">Uncharacterized protein</fullName>
    </submittedName>
</protein>
<dbReference type="OrthoDB" id="8756377at2"/>
<reference evidence="3 4" key="1">
    <citation type="submission" date="2019-05" db="EMBL/GenBank/DDBJ databases">
        <title>Draft Genome Sequences of Six Type Strains of the Genus Massilia.</title>
        <authorList>
            <person name="Miess H."/>
            <person name="Frediansyhah A."/>
            <person name="Gross H."/>
        </authorList>
    </citation>
    <scope>NUCLEOTIDE SEQUENCE [LARGE SCALE GENOMIC DNA]</scope>
    <source>
        <strain evidence="3 4">DSMZ 26121</strain>
    </source>
</reference>
<evidence type="ECO:0000313" key="3">
    <source>
        <dbReference type="EMBL" id="QCP10318.1"/>
    </source>
</evidence>
<dbReference type="Proteomes" id="UP000298763">
    <property type="component" value="Chromosome"/>
</dbReference>
<organism evidence="2 5">
    <name type="scientific">Pseudoduganella umbonata</name>
    <dbReference type="NCBI Taxonomy" id="864828"/>
    <lineage>
        <taxon>Bacteria</taxon>
        <taxon>Pseudomonadati</taxon>
        <taxon>Pseudomonadota</taxon>
        <taxon>Betaproteobacteria</taxon>
        <taxon>Burkholderiales</taxon>
        <taxon>Oxalobacteraceae</taxon>
        <taxon>Telluria group</taxon>
        <taxon>Pseudoduganella</taxon>
    </lineage>
</organism>
<keyword evidence="4" id="KW-1185">Reference proteome</keyword>
<feature type="region of interest" description="Disordered" evidence="1">
    <location>
        <begin position="134"/>
        <end position="170"/>
    </location>
</feature>
<dbReference type="AlphaFoldDB" id="A0A4P8HPB8"/>
<proteinExistence type="predicted"/>
<name>A0A4P8HPB8_9BURK</name>
<evidence type="ECO:0000313" key="4">
    <source>
        <dbReference type="Proteomes" id="UP000298763"/>
    </source>
</evidence>